<reference evidence="1 2" key="1">
    <citation type="submission" date="2015-03" db="EMBL/GenBank/DDBJ databases">
        <authorList>
            <person name="Murphy D."/>
        </authorList>
    </citation>
    <scope>NUCLEOTIDE SEQUENCE [LARGE SCALE GENOMIC DNA]</scope>
    <source>
        <strain evidence="1 2">OL-4</strain>
    </source>
</reference>
<dbReference type="AlphaFoldDB" id="A0A0E4GAU4"/>
<dbReference type="EMBL" id="CGIH01000010">
    <property type="protein sequence ID" value="CFX21876.1"/>
    <property type="molecule type" value="Genomic_DNA"/>
</dbReference>
<organism evidence="1 2">
    <name type="scientific">Syntrophomonas zehnderi OL-4</name>
    <dbReference type="NCBI Taxonomy" id="690567"/>
    <lineage>
        <taxon>Bacteria</taxon>
        <taxon>Bacillati</taxon>
        <taxon>Bacillota</taxon>
        <taxon>Clostridia</taxon>
        <taxon>Eubacteriales</taxon>
        <taxon>Syntrophomonadaceae</taxon>
        <taxon>Syntrophomonas</taxon>
    </lineage>
</organism>
<proteinExistence type="predicted"/>
<evidence type="ECO:0000313" key="2">
    <source>
        <dbReference type="Proteomes" id="UP000045545"/>
    </source>
</evidence>
<evidence type="ECO:0000313" key="1">
    <source>
        <dbReference type="EMBL" id="CFX21876.1"/>
    </source>
</evidence>
<gene>
    <name evidence="1" type="ORF">807</name>
</gene>
<dbReference type="Proteomes" id="UP000045545">
    <property type="component" value="Unassembled WGS sequence"/>
</dbReference>
<sequence>MTQAKNSFNSDYNSTVVYNEMDSRNYSTKSAELMEPLAFPRSVEEIYNLGISLQYYIGGIYLKLANTSKGEQKKNYSQMALAQLNVKKTILQLINENLNEKLTYFYNNGGPIINPPVSEREAKELSGFFNRIAANYLNQIDAIVTMAAKRNTDADELKNEIDNIIVHMYGSLSNLYQHDDLKQAFHNMAELVGQL</sequence>
<dbReference type="RefSeq" id="WP_046496084.1">
    <property type="nucleotide sequence ID" value="NZ_CGIH01000010.1"/>
</dbReference>
<keyword evidence="2" id="KW-1185">Reference proteome</keyword>
<dbReference type="OrthoDB" id="2173585at2"/>
<name>A0A0E4GAU4_9FIRM</name>
<accession>A0A0E4GAU4</accession>
<protein>
    <submittedName>
        <fullName evidence="1">Uncharacterized</fullName>
    </submittedName>
</protein>